<dbReference type="InterPro" id="IPR047886">
    <property type="entry name" value="ARHGAP20-like_RhoGAP"/>
</dbReference>
<evidence type="ECO:0000259" key="4">
    <source>
        <dbReference type="PROSITE" id="PS50238"/>
    </source>
</evidence>
<feature type="region of interest" description="Disordered" evidence="3">
    <location>
        <begin position="46"/>
        <end position="82"/>
    </location>
</feature>
<feature type="compositionally biased region" description="Low complexity" evidence="3">
    <location>
        <begin position="753"/>
        <end position="768"/>
    </location>
</feature>
<feature type="compositionally biased region" description="Polar residues" evidence="3">
    <location>
        <begin position="46"/>
        <end position="58"/>
    </location>
</feature>
<dbReference type="GO" id="GO:0035023">
    <property type="term" value="P:regulation of Rho protein signal transduction"/>
    <property type="evidence" value="ECO:0007669"/>
    <property type="project" value="InterPro"/>
</dbReference>
<dbReference type="InParanoid" id="A0A6L2PZL9"/>
<evidence type="ECO:0000313" key="5">
    <source>
        <dbReference type="EMBL" id="GFG38083.1"/>
    </source>
</evidence>
<name>A0A6L2PZL9_COPFO</name>
<feature type="compositionally biased region" description="Basic and acidic residues" evidence="3">
    <location>
        <begin position="567"/>
        <end position="595"/>
    </location>
</feature>
<feature type="compositionally biased region" description="Polar residues" evidence="3">
    <location>
        <begin position="1108"/>
        <end position="1119"/>
    </location>
</feature>
<dbReference type="CDD" id="cd13319">
    <property type="entry name" value="PH_RARhoGAP"/>
    <property type="match status" value="1"/>
</dbReference>
<dbReference type="CDD" id="cd04402">
    <property type="entry name" value="RhoGAP_ARHGAP20"/>
    <property type="match status" value="1"/>
</dbReference>
<gene>
    <name evidence="5" type="ORF">Cfor_02348</name>
</gene>
<evidence type="ECO:0000313" key="6">
    <source>
        <dbReference type="Proteomes" id="UP000502823"/>
    </source>
</evidence>
<dbReference type="Pfam" id="PF00620">
    <property type="entry name" value="RhoGAP"/>
    <property type="match status" value="1"/>
</dbReference>
<feature type="compositionally biased region" description="Polar residues" evidence="3">
    <location>
        <begin position="633"/>
        <end position="670"/>
    </location>
</feature>
<dbReference type="AlphaFoldDB" id="A0A6L2PZL9"/>
<keyword evidence="6" id="KW-1185">Reference proteome</keyword>
<dbReference type="SMART" id="SM00324">
    <property type="entry name" value="RhoGAP"/>
    <property type="match status" value="1"/>
</dbReference>
<feature type="compositionally biased region" description="Pro residues" evidence="3">
    <location>
        <begin position="1135"/>
        <end position="1145"/>
    </location>
</feature>
<proteinExistence type="predicted"/>
<organism evidence="5 6">
    <name type="scientific">Coptotermes formosanus</name>
    <name type="common">Formosan subterranean termite</name>
    <dbReference type="NCBI Taxonomy" id="36987"/>
    <lineage>
        <taxon>Eukaryota</taxon>
        <taxon>Metazoa</taxon>
        <taxon>Ecdysozoa</taxon>
        <taxon>Arthropoda</taxon>
        <taxon>Hexapoda</taxon>
        <taxon>Insecta</taxon>
        <taxon>Pterygota</taxon>
        <taxon>Neoptera</taxon>
        <taxon>Polyneoptera</taxon>
        <taxon>Dictyoptera</taxon>
        <taxon>Blattodea</taxon>
        <taxon>Blattoidea</taxon>
        <taxon>Termitoidae</taxon>
        <taxon>Rhinotermitidae</taxon>
        <taxon>Coptotermes</taxon>
    </lineage>
</organism>
<dbReference type="EMBL" id="BLKM01012977">
    <property type="protein sequence ID" value="GFG38083.1"/>
    <property type="molecule type" value="Genomic_DNA"/>
</dbReference>
<dbReference type="InterPro" id="IPR047888">
    <property type="entry name" value="ARHGAP20_RA"/>
</dbReference>
<feature type="compositionally biased region" description="Polar residues" evidence="3">
    <location>
        <begin position="68"/>
        <end position="82"/>
    </location>
</feature>
<evidence type="ECO:0000256" key="1">
    <source>
        <dbReference type="ARBA" id="ARBA00022468"/>
    </source>
</evidence>
<feature type="compositionally biased region" description="Pro residues" evidence="3">
    <location>
        <begin position="988"/>
        <end position="997"/>
    </location>
</feature>
<feature type="region of interest" description="Disordered" evidence="3">
    <location>
        <begin position="977"/>
        <end position="1119"/>
    </location>
</feature>
<accession>A0A6L2PZL9</accession>
<feature type="compositionally biased region" description="Pro residues" evidence="3">
    <location>
        <begin position="825"/>
        <end position="840"/>
    </location>
</feature>
<feature type="region of interest" description="Disordered" evidence="3">
    <location>
        <begin position="736"/>
        <end position="892"/>
    </location>
</feature>
<dbReference type="CDD" id="cd17115">
    <property type="entry name" value="RA_RHG20"/>
    <property type="match status" value="1"/>
</dbReference>
<dbReference type="Pfam" id="PF00788">
    <property type="entry name" value="RA"/>
    <property type="match status" value="1"/>
</dbReference>
<feature type="compositionally biased region" description="Polar residues" evidence="3">
    <location>
        <begin position="1036"/>
        <end position="1048"/>
    </location>
</feature>
<sequence>AVKRGQEESDLERIQDLFPNDCLRLYDKDVITMKMKGLIRKRSTTAARLQRALSSKTQRPGAGESPGDPTNSQPPGNRDQSLTLSGQEKRQFLMEAPVQFSTASEHWMKRGVQSQERHLFLFNDLLLIAKARSGGHFKLKEKVRVSELWLTRVAMQDVIEVNKSLETSFVMGWPTTNVVATFSTQAARDLWWSKLNEVMDRERGREPRATNIQLLYYDCATGIEYCKTFSVGPDETARTCIRLALEHLEMRGLDPDDFQLWAKTAREEAPYPLIGHERPFAIKLSCLRDGLSTEEGFDLDHCNNIHGPDPLAKCQFILRIRQVFRRSASKGEDCIDCPTPTSSVTTGALFGIPLNRLGDPDTIPQPVMAMVQQVFLKGPFTQGIFRKSANARLVRELRERLDTGQELALEHIPVLAVAALLKEFLRSLPDPLLGAALYPLYMEALECRDEQEKLIRVKSVLEQLPRSSVMLLSHFLCVLHHIARRAPHNLMSATNLGVCVGPSLLWAQTPTPASSRAVPSLVELLIARCELLLGPHVPLLLGDPPERDPTRQDSGAEESDSLHSGGLRRDDSSIDSLERELLEPCPPPRKDKMSLSRDSGLTMSDSQLYTPDEEESGSTSSGSGRALYPPSQQPSCYDIQTHTKVTSSYSVPPATSTPTSRPVPESQATIGSAPAREYVRVYGGWEERVQECCSRSPWSEDSIYARPAQQSGSNQTGVINPNFQRQDWFRQRSHLKRLNSGGSGSGGGRSVKTSTHTTSGSSSGSASSGVGGLHRHAYCSPGPGMRRSASDESLLNDTPTEQHSYNKHDMTRLLKRPALHRKGRAPPPPPPVTTSPPPDPQETGYSCYPGTPMLRSKSVHLLCEPETPKHSYGTHETSGSPLEAPDAGSGHCKALRITAAPEDWSRSRSTPHIAATCLDDADRSYDSSTLSDDDSTPHVSRSNSRGKDCAAANSAWESAYGSSPMSELLVHAAPINIHEESCSDSEQHPPPLLPPSPPHHHAPIPDTCAPPLPPKRASTEVKLRHLPPVHVDTPASHHSTSEEVTTWDGTDGKSVVRKAPERRGRLRHRDTGARTSQRSKSLPPPPGESRSERTADSGGGTSDDVKNHSTTSASLQGEISWSVSHLRSMFVESTRPPPYRPPPSVIPSHRAPITSYHLGSSSQSERYVISRRLLLDPGPRLRGLDSTDEEESYV</sequence>
<feature type="non-terminal residue" evidence="5">
    <location>
        <position position="1"/>
    </location>
</feature>
<protein>
    <recommendedName>
        <fullName evidence="4">Rho-GAP domain-containing protein</fullName>
    </recommendedName>
</protein>
<dbReference type="InterPro" id="IPR047887">
    <property type="entry name" value="ARHGAP20_PH"/>
</dbReference>
<feature type="compositionally biased region" description="Polar residues" evidence="3">
    <location>
        <begin position="596"/>
        <end position="609"/>
    </location>
</feature>
<feature type="compositionally biased region" description="Polar residues" evidence="3">
    <location>
        <begin position="791"/>
        <end position="803"/>
    </location>
</feature>
<reference evidence="6" key="1">
    <citation type="submission" date="2020-01" db="EMBL/GenBank/DDBJ databases">
        <title>Draft genome sequence of the Termite Coptotermes fromosanus.</title>
        <authorList>
            <person name="Itakura S."/>
            <person name="Yosikawa Y."/>
            <person name="Umezawa K."/>
        </authorList>
    </citation>
    <scope>NUCLEOTIDE SEQUENCE [LARGE SCALE GENOMIC DNA]</scope>
</reference>
<dbReference type="GO" id="GO:0005096">
    <property type="term" value="F:GTPase activator activity"/>
    <property type="evidence" value="ECO:0007669"/>
    <property type="project" value="UniProtKB-KW"/>
</dbReference>
<feature type="region of interest" description="Disordered" evidence="3">
    <location>
        <begin position="539"/>
        <end position="675"/>
    </location>
</feature>
<dbReference type="Gene3D" id="1.10.555.10">
    <property type="entry name" value="Rho GTPase activation protein"/>
    <property type="match status" value="1"/>
</dbReference>
<feature type="compositionally biased region" description="Basic residues" evidence="3">
    <location>
        <begin position="813"/>
        <end position="824"/>
    </location>
</feature>
<dbReference type="SUPFAM" id="SSF50729">
    <property type="entry name" value="PH domain-like"/>
    <property type="match status" value="1"/>
</dbReference>
<dbReference type="InterPro" id="IPR011993">
    <property type="entry name" value="PH-like_dom_sf"/>
</dbReference>
<keyword evidence="2" id="KW-0597">Phosphoprotein</keyword>
<dbReference type="Pfam" id="PF22286">
    <property type="entry name" value="RHG20_PH"/>
    <property type="match status" value="1"/>
</dbReference>
<evidence type="ECO:0000256" key="2">
    <source>
        <dbReference type="ARBA" id="ARBA00022553"/>
    </source>
</evidence>
<dbReference type="InterPro" id="IPR008936">
    <property type="entry name" value="Rho_GTPase_activation_prot"/>
</dbReference>
<dbReference type="PROSITE" id="PS50238">
    <property type="entry name" value="RHOGAP"/>
    <property type="match status" value="1"/>
</dbReference>
<dbReference type="SUPFAM" id="SSF48350">
    <property type="entry name" value="GTPase activation domain, GAP"/>
    <property type="match status" value="1"/>
</dbReference>
<dbReference type="PANTHER" id="PTHR23179:SF3">
    <property type="entry name" value="RHO GTPASE-ACTIVATING PROTEIN 20"/>
    <property type="match status" value="1"/>
</dbReference>
<keyword evidence="1" id="KW-0343">GTPase activation</keyword>
<comment type="caution">
    <text evidence="5">The sequence shown here is derived from an EMBL/GenBank/DDBJ whole genome shotgun (WGS) entry which is preliminary data.</text>
</comment>
<feature type="region of interest" description="Disordered" evidence="3">
    <location>
        <begin position="1132"/>
        <end position="1162"/>
    </location>
</feature>
<feature type="domain" description="Rho-GAP" evidence="4">
    <location>
        <begin position="352"/>
        <end position="533"/>
    </location>
</feature>
<dbReference type="Proteomes" id="UP000502823">
    <property type="component" value="Unassembled WGS sequence"/>
</dbReference>
<dbReference type="OrthoDB" id="27389at2759"/>
<feature type="region of interest" description="Disordered" evidence="3">
    <location>
        <begin position="918"/>
        <end position="951"/>
    </location>
</feature>
<feature type="compositionally biased region" description="Basic and acidic residues" evidence="3">
    <location>
        <begin position="977"/>
        <end position="987"/>
    </location>
</feature>
<dbReference type="InterPro" id="IPR000198">
    <property type="entry name" value="RhoGAP_dom"/>
</dbReference>
<dbReference type="InterPro" id="IPR000159">
    <property type="entry name" value="RA_dom"/>
</dbReference>
<dbReference type="Gene3D" id="2.30.29.30">
    <property type="entry name" value="Pleckstrin-homology domain (PH domain)/Phosphotyrosine-binding domain (PTB)"/>
    <property type="match status" value="1"/>
</dbReference>
<dbReference type="GO" id="GO:0007165">
    <property type="term" value="P:signal transduction"/>
    <property type="evidence" value="ECO:0007669"/>
    <property type="project" value="InterPro"/>
</dbReference>
<dbReference type="PANTHER" id="PTHR23179">
    <property type="entry name" value="T-CELL ACTIVATION RHO GTPASE ACTIVATING PROTEIN-RELATED"/>
    <property type="match status" value="1"/>
</dbReference>
<evidence type="ECO:0000256" key="3">
    <source>
        <dbReference type="SAM" id="MobiDB-lite"/>
    </source>
</evidence>